<organism evidence="3 4">
    <name type="scientific">Rhodovibrio sodomensis</name>
    <dbReference type="NCBI Taxonomy" id="1088"/>
    <lineage>
        <taxon>Bacteria</taxon>
        <taxon>Pseudomonadati</taxon>
        <taxon>Pseudomonadota</taxon>
        <taxon>Alphaproteobacteria</taxon>
        <taxon>Rhodospirillales</taxon>
        <taxon>Rhodovibrionaceae</taxon>
        <taxon>Rhodovibrio</taxon>
    </lineage>
</organism>
<dbReference type="SUPFAM" id="SSF55073">
    <property type="entry name" value="Nucleotide cyclase"/>
    <property type="match status" value="1"/>
</dbReference>
<dbReference type="Proteomes" id="UP001296873">
    <property type="component" value="Unassembled WGS sequence"/>
</dbReference>
<dbReference type="SMART" id="SM01080">
    <property type="entry name" value="CHASE2"/>
    <property type="match status" value="1"/>
</dbReference>
<evidence type="ECO:0000259" key="2">
    <source>
        <dbReference type="PROSITE" id="PS50125"/>
    </source>
</evidence>
<feature type="transmembrane region" description="Helical" evidence="1">
    <location>
        <begin position="365"/>
        <end position="384"/>
    </location>
</feature>
<name>A0ABS1DJT1_9PROT</name>
<keyword evidence="4" id="KW-1185">Reference proteome</keyword>
<feature type="transmembrane region" description="Helical" evidence="1">
    <location>
        <begin position="422"/>
        <end position="441"/>
    </location>
</feature>
<dbReference type="EMBL" id="NRRL01000070">
    <property type="protein sequence ID" value="MBK1669983.1"/>
    <property type="molecule type" value="Genomic_DNA"/>
</dbReference>
<dbReference type="Pfam" id="PF00211">
    <property type="entry name" value="Guanylate_cyc"/>
    <property type="match status" value="1"/>
</dbReference>
<proteinExistence type="predicted"/>
<gene>
    <name evidence="3" type="ORF">CKO28_18270</name>
</gene>
<dbReference type="RefSeq" id="WP_200342326.1">
    <property type="nucleotide sequence ID" value="NZ_NRRL01000070.1"/>
</dbReference>
<feature type="transmembrane region" description="Helical" evidence="1">
    <location>
        <begin position="391"/>
        <end position="410"/>
    </location>
</feature>
<keyword evidence="1" id="KW-0812">Transmembrane</keyword>
<feature type="domain" description="Guanylate cyclase" evidence="2">
    <location>
        <begin position="483"/>
        <end position="621"/>
    </location>
</feature>
<evidence type="ECO:0000313" key="3">
    <source>
        <dbReference type="EMBL" id="MBK1669983.1"/>
    </source>
</evidence>
<sequence>MRHRWLPTLIGVAALCIVIALRVADPVPVTQVRNWVFDGYQRIEPRTYQPAGVRVVDIDETALKTYGQWPWPRTIVASLIERLDKLGAAAIVFDMVFAEPDRTAPENLLTAWKGHGLTQPIREALQGLPDPDSVLARAIASAPTVTGFVPRTAEQMTGTTLSSRKPPRPAGFAYSGDNPAQLLPRFSGATTNLPSIADAATGNGSFGLVSDLDNVVRHVPLAQTIDGKVYPSLAAEALRVAQGARTHIIKTSTGSGERYFGGDLGVTAMKIGRIEVPTTAKGRLVLYDTGPVAARSISAARVLGGPLDNTLRQQVQGQIVLIGTSAPGLGDIRATPLDPAAAGVTVQAQALEQMILGAHLRRPDWANGAETLALLVVGGALILLLPGLGAVWCAVLGAVAVGGGMAGSWFAFTEARLLLDPVFPALAGFAVYLPMSSVLFFQTERQKRFVRSAFARYLSPALVERLAARPNELKLGGENRELTLLFSDIRGFTGVAETMTPDQLTNFMNAFLTPMTDEVLARYGFVDKYMGDAIMAFWNAPVHVDGHPLEAARTALGMRRRLVDLNRTWEAEYAASGREFPGIAVGIGLHTGVACVGNMGSEQRFDYSALGDNVNLASRFEGQCKTYGVDNVVSGETLASCGDEIAALEIDLVRVKGRREPARIFTLVAEREALRNTGFDAFGADHAAMLEAYRAQDWDRADAAALRCQDALQAAPGWLPSGCTLAPIYALYRTRIAALRADPPVADWDAVFDAQTK</sequence>
<protein>
    <recommendedName>
        <fullName evidence="2">Guanylate cyclase domain-containing protein</fullName>
    </recommendedName>
</protein>
<dbReference type="SMART" id="SM00044">
    <property type="entry name" value="CYCc"/>
    <property type="match status" value="1"/>
</dbReference>
<evidence type="ECO:0000256" key="1">
    <source>
        <dbReference type="SAM" id="Phobius"/>
    </source>
</evidence>
<dbReference type="PANTHER" id="PTHR43081">
    <property type="entry name" value="ADENYLATE CYCLASE, TERMINAL-DIFFERENTIATION SPECIFIC-RELATED"/>
    <property type="match status" value="1"/>
</dbReference>
<accession>A0ABS1DJT1</accession>
<dbReference type="Gene3D" id="3.30.70.1230">
    <property type="entry name" value="Nucleotide cyclase"/>
    <property type="match status" value="1"/>
</dbReference>
<evidence type="ECO:0000313" key="4">
    <source>
        <dbReference type="Proteomes" id="UP001296873"/>
    </source>
</evidence>
<comment type="caution">
    <text evidence="3">The sequence shown here is derived from an EMBL/GenBank/DDBJ whole genome shotgun (WGS) entry which is preliminary data.</text>
</comment>
<keyword evidence="1" id="KW-1133">Transmembrane helix</keyword>
<dbReference type="PANTHER" id="PTHR43081:SF1">
    <property type="entry name" value="ADENYLATE CYCLASE, TERMINAL-DIFFERENTIATION SPECIFIC"/>
    <property type="match status" value="1"/>
</dbReference>
<dbReference type="PROSITE" id="PS50125">
    <property type="entry name" value="GUANYLATE_CYCLASE_2"/>
    <property type="match status" value="1"/>
</dbReference>
<dbReference type="InterPro" id="IPR050697">
    <property type="entry name" value="Adenylyl/Guanylyl_Cyclase_3/4"/>
</dbReference>
<dbReference type="InterPro" id="IPR001054">
    <property type="entry name" value="A/G_cyclase"/>
</dbReference>
<dbReference type="Pfam" id="PF05226">
    <property type="entry name" value="CHASE2"/>
    <property type="match status" value="1"/>
</dbReference>
<reference evidence="3 4" key="1">
    <citation type="journal article" date="2020" name="Microorganisms">
        <title>Osmotic Adaptation and Compatible Solute Biosynthesis of Phototrophic Bacteria as Revealed from Genome Analyses.</title>
        <authorList>
            <person name="Imhoff J.F."/>
            <person name="Rahn T."/>
            <person name="Kunzel S."/>
            <person name="Keller A."/>
            <person name="Neulinger S.C."/>
        </authorList>
    </citation>
    <scope>NUCLEOTIDE SEQUENCE [LARGE SCALE GENOMIC DNA]</scope>
    <source>
        <strain evidence="3 4">DSM 9895</strain>
    </source>
</reference>
<keyword evidence="1" id="KW-0472">Membrane</keyword>
<dbReference type="CDD" id="cd07302">
    <property type="entry name" value="CHD"/>
    <property type="match status" value="1"/>
</dbReference>
<dbReference type="InterPro" id="IPR007890">
    <property type="entry name" value="CHASE2"/>
</dbReference>
<dbReference type="InterPro" id="IPR029787">
    <property type="entry name" value="Nucleotide_cyclase"/>
</dbReference>